<feature type="compositionally biased region" description="Polar residues" evidence="1">
    <location>
        <begin position="1"/>
        <end position="13"/>
    </location>
</feature>
<feature type="compositionally biased region" description="Polar residues" evidence="1">
    <location>
        <begin position="336"/>
        <end position="350"/>
    </location>
</feature>
<name>A0AAI8VQ58_9PEZI</name>
<feature type="compositionally biased region" description="Basic residues" evidence="1">
    <location>
        <begin position="82"/>
        <end position="91"/>
    </location>
</feature>
<feature type="compositionally biased region" description="Polar residues" evidence="1">
    <location>
        <begin position="630"/>
        <end position="640"/>
    </location>
</feature>
<dbReference type="EMBL" id="CAUWAG010000012">
    <property type="protein sequence ID" value="CAJ2509053.1"/>
    <property type="molecule type" value="Genomic_DNA"/>
</dbReference>
<comment type="caution">
    <text evidence="2">The sequence shown here is derived from an EMBL/GenBank/DDBJ whole genome shotgun (WGS) entry which is preliminary data.</text>
</comment>
<organism evidence="2 3">
    <name type="scientific">Anthostomella pinea</name>
    <dbReference type="NCBI Taxonomy" id="933095"/>
    <lineage>
        <taxon>Eukaryota</taxon>
        <taxon>Fungi</taxon>
        <taxon>Dikarya</taxon>
        <taxon>Ascomycota</taxon>
        <taxon>Pezizomycotina</taxon>
        <taxon>Sordariomycetes</taxon>
        <taxon>Xylariomycetidae</taxon>
        <taxon>Xylariales</taxon>
        <taxon>Xylariaceae</taxon>
        <taxon>Anthostomella</taxon>
    </lineage>
</organism>
<dbReference type="AlphaFoldDB" id="A0AAI8VQ58"/>
<dbReference type="Proteomes" id="UP001295740">
    <property type="component" value="Unassembled WGS sequence"/>
</dbReference>
<protein>
    <submittedName>
        <fullName evidence="2">Uu.00g140790.m01.CDS01</fullName>
    </submittedName>
</protein>
<gene>
    <name evidence="2" type="ORF">KHLLAP_LOCUS9521</name>
</gene>
<feature type="compositionally biased region" description="Pro residues" evidence="1">
    <location>
        <begin position="150"/>
        <end position="159"/>
    </location>
</feature>
<feature type="compositionally biased region" description="Polar residues" evidence="1">
    <location>
        <begin position="444"/>
        <end position="461"/>
    </location>
</feature>
<feature type="compositionally biased region" description="Basic residues" evidence="1">
    <location>
        <begin position="284"/>
        <end position="298"/>
    </location>
</feature>
<feature type="region of interest" description="Disordered" evidence="1">
    <location>
        <begin position="1"/>
        <end position="185"/>
    </location>
</feature>
<accession>A0AAI8VQ58</accession>
<proteinExistence type="predicted"/>
<evidence type="ECO:0000256" key="1">
    <source>
        <dbReference type="SAM" id="MobiDB-lite"/>
    </source>
</evidence>
<reference evidence="2" key="1">
    <citation type="submission" date="2023-10" db="EMBL/GenBank/DDBJ databases">
        <authorList>
            <person name="Hackl T."/>
        </authorList>
    </citation>
    <scope>NUCLEOTIDE SEQUENCE</scope>
</reference>
<feature type="compositionally biased region" description="Pro residues" evidence="1">
    <location>
        <begin position="465"/>
        <end position="474"/>
    </location>
</feature>
<feature type="region of interest" description="Disordered" evidence="1">
    <location>
        <begin position="227"/>
        <end position="642"/>
    </location>
</feature>
<feature type="compositionally biased region" description="Polar residues" evidence="1">
    <location>
        <begin position="479"/>
        <end position="491"/>
    </location>
</feature>
<feature type="compositionally biased region" description="Polar residues" evidence="1">
    <location>
        <begin position="231"/>
        <end position="243"/>
    </location>
</feature>
<evidence type="ECO:0000313" key="2">
    <source>
        <dbReference type="EMBL" id="CAJ2509053.1"/>
    </source>
</evidence>
<evidence type="ECO:0000313" key="3">
    <source>
        <dbReference type="Proteomes" id="UP001295740"/>
    </source>
</evidence>
<sequence>MSQQDHSLGSNNPFRRKASKPPPAGSPGPADRGAEAPNPSSNSDSYFDCPSDNAPRPPFATFKSALPENQRRDEEEAPVQPRPKKIVKKVRVQSPPPSSPEDATPVNRFPPRYDDDDSASSDGDSSNRAEQLDPFNTKLSDSEDMNGSDPPLPRIPPNPFARTLQDLEQPGQSQDANALAGGLTKGSLDVDSFKRLLLTGLASIPGPTSATGSGGNLAVASHLQAPLHDGASNTNASSISRQSILDAMQETPRTSHEVSEPDESEAQKTMRPASPLGTVPSASTRKKPPPPSSRHGKLIKMEFGADSESRGARGTTPPTSLDTSLPNVAPLRKSSNHSITPLHSPPSITDVNKPLPLPPFRPSTDGEIDSPFDREAAGKLPEAFDNLQEHPKPPAPPLRTRNRSESQTSTHSQKPAAPPPRRHGRSSSRAPSINTADEEPPRSSMESNLSRAGSLRVNISSERGPNPPAPPPPRRPQHGRQSSLMSPTHGSLSPALASPVANENERSPLGLGYAPAGGGAQAASSGSLATVTTSKDGVHQISPPPPPPARHTSTRRPPSVRSMESGSNLGTARRVSKEKDEASAPPPPPPPRVRGGSRNNADASAPSATSSRNTSAEVKPVEEEPAASTPFDSSNNQGTEILTDLDALQREIDALMGKYPNASAS</sequence>
<feature type="compositionally biased region" description="Low complexity" evidence="1">
    <location>
        <begin position="315"/>
        <end position="326"/>
    </location>
</feature>
<feature type="compositionally biased region" description="Polar residues" evidence="1">
    <location>
        <begin position="597"/>
        <end position="615"/>
    </location>
</feature>
<keyword evidence="3" id="KW-1185">Reference proteome</keyword>